<dbReference type="AlphaFoldDB" id="A0A517XQ36"/>
<dbReference type="OrthoDB" id="263569at2"/>
<accession>A0A517XQ36</accession>
<sequence length="180" mass="19611">MGPTFVRPRVAELVFRLFDRPLHPELFAAVAARRVEKCGFRVTVSVTPTGHVLEWTDGTVTLTELTATADVDLPDRGRLLGHRLGGGRGGRCDLGRVRYQISSQVEVLPPELFVRAHEELRSDGARKGLVSHFRGGDRLGLSPLGVVVAEALPGGLAVSAFHTFPEERAVVKTQSLIERV</sequence>
<proteinExistence type="predicted"/>
<evidence type="ECO:0000313" key="2">
    <source>
        <dbReference type="Proteomes" id="UP000319576"/>
    </source>
</evidence>
<evidence type="ECO:0008006" key="3">
    <source>
        <dbReference type="Google" id="ProtNLM"/>
    </source>
</evidence>
<organism evidence="1 2">
    <name type="scientific">Urbifossiella limnaea</name>
    <dbReference type="NCBI Taxonomy" id="2528023"/>
    <lineage>
        <taxon>Bacteria</taxon>
        <taxon>Pseudomonadati</taxon>
        <taxon>Planctomycetota</taxon>
        <taxon>Planctomycetia</taxon>
        <taxon>Gemmatales</taxon>
        <taxon>Gemmataceae</taxon>
        <taxon>Urbifossiella</taxon>
    </lineage>
</organism>
<dbReference type="Proteomes" id="UP000319576">
    <property type="component" value="Chromosome"/>
</dbReference>
<dbReference type="EMBL" id="CP036273">
    <property type="protein sequence ID" value="QDU19608.1"/>
    <property type="molecule type" value="Genomic_DNA"/>
</dbReference>
<dbReference type="InterPro" id="IPR024486">
    <property type="entry name" value="DUF2617"/>
</dbReference>
<dbReference type="RefSeq" id="WP_145235833.1">
    <property type="nucleotide sequence ID" value="NZ_CP036273.1"/>
</dbReference>
<reference evidence="1 2" key="1">
    <citation type="submission" date="2019-02" db="EMBL/GenBank/DDBJ databases">
        <title>Deep-cultivation of Planctomycetes and their phenomic and genomic characterization uncovers novel biology.</title>
        <authorList>
            <person name="Wiegand S."/>
            <person name="Jogler M."/>
            <person name="Boedeker C."/>
            <person name="Pinto D."/>
            <person name="Vollmers J."/>
            <person name="Rivas-Marin E."/>
            <person name="Kohn T."/>
            <person name="Peeters S.H."/>
            <person name="Heuer A."/>
            <person name="Rast P."/>
            <person name="Oberbeckmann S."/>
            <person name="Bunk B."/>
            <person name="Jeske O."/>
            <person name="Meyerdierks A."/>
            <person name="Storesund J.E."/>
            <person name="Kallscheuer N."/>
            <person name="Luecker S."/>
            <person name="Lage O.M."/>
            <person name="Pohl T."/>
            <person name="Merkel B.J."/>
            <person name="Hornburger P."/>
            <person name="Mueller R.-W."/>
            <person name="Bruemmer F."/>
            <person name="Labrenz M."/>
            <person name="Spormann A.M."/>
            <person name="Op den Camp H."/>
            <person name="Overmann J."/>
            <person name="Amann R."/>
            <person name="Jetten M.S.M."/>
            <person name="Mascher T."/>
            <person name="Medema M.H."/>
            <person name="Devos D.P."/>
            <person name="Kaster A.-K."/>
            <person name="Ovreas L."/>
            <person name="Rohde M."/>
            <person name="Galperin M.Y."/>
            <person name="Jogler C."/>
        </authorList>
    </citation>
    <scope>NUCLEOTIDE SEQUENCE [LARGE SCALE GENOMIC DNA]</scope>
    <source>
        <strain evidence="1 2">ETA_A1</strain>
    </source>
</reference>
<evidence type="ECO:0000313" key="1">
    <source>
        <dbReference type="EMBL" id="QDU19608.1"/>
    </source>
</evidence>
<keyword evidence="2" id="KW-1185">Reference proteome</keyword>
<dbReference type="KEGG" id="uli:ETAA1_15380"/>
<gene>
    <name evidence="1" type="ORF">ETAA1_15380</name>
</gene>
<dbReference type="Pfam" id="PF10936">
    <property type="entry name" value="DUF2617"/>
    <property type="match status" value="1"/>
</dbReference>
<protein>
    <recommendedName>
        <fullName evidence="3">DUF2617 family protein</fullName>
    </recommendedName>
</protein>
<name>A0A517XQ36_9BACT</name>